<accession>A0A0K2UU72</accession>
<organism evidence="1">
    <name type="scientific">Lepeophtheirus salmonis</name>
    <name type="common">Salmon louse</name>
    <name type="synonym">Caligus salmonis</name>
    <dbReference type="NCBI Taxonomy" id="72036"/>
    <lineage>
        <taxon>Eukaryota</taxon>
        <taxon>Metazoa</taxon>
        <taxon>Ecdysozoa</taxon>
        <taxon>Arthropoda</taxon>
        <taxon>Crustacea</taxon>
        <taxon>Multicrustacea</taxon>
        <taxon>Hexanauplia</taxon>
        <taxon>Copepoda</taxon>
        <taxon>Siphonostomatoida</taxon>
        <taxon>Caligidae</taxon>
        <taxon>Lepeophtheirus</taxon>
    </lineage>
</organism>
<reference evidence="1" key="1">
    <citation type="submission" date="2014-05" db="EMBL/GenBank/DDBJ databases">
        <authorList>
            <person name="Chronopoulou M."/>
        </authorList>
    </citation>
    <scope>NUCLEOTIDE SEQUENCE</scope>
    <source>
        <tissue evidence="1">Whole organism</tissue>
    </source>
</reference>
<dbReference type="AlphaFoldDB" id="A0A0K2UU72"/>
<protein>
    <submittedName>
        <fullName evidence="1">Uncharacterized protein</fullName>
    </submittedName>
</protein>
<name>A0A0K2UU72_LEPSM</name>
<dbReference type="EMBL" id="HACA01024448">
    <property type="protein sequence ID" value="CDW41809.1"/>
    <property type="molecule type" value="Transcribed_RNA"/>
</dbReference>
<proteinExistence type="predicted"/>
<sequence>EELSCHKVLLDQLQVVLSVLFPHSFQFFYQSDLFCQSTVLRTDTSFFPSYGPSYLFIYFTHS</sequence>
<evidence type="ECO:0000313" key="1">
    <source>
        <dbReference type="EMBL" id="CDW41809.1"/>
    </source>
</evidence>
<feature type="non-terminal residue" evidence="1">
    <location>
        <position position="1"/>
    </location>
</feature>